<feature type="region of interest" description="Disordered" evidence="1">
    <location>
        <begin position="1"/>
        <end position="59"/>
    </location>
</feature>
<gene>
    <name evidence="2" type="ORF">OIU85_027408</name>
</gene>
<feature type="region of interest" description="Disordered" evidence="1">
    <location>
        <begin position="80"/>
        <end position="106"/>
    </location>
</feature>
<dbReference type="EMBL" id="JAPFFL010000008">
    <property type="protein sequence ID" value="KAJ6707053.1"/>
    <property type="molecule type" value="Genomic_DNA"/>
</dbReference>
<sequence length="106" mass="11295">MSMDTEADEPDPERFEGGCNPLDGDCPPPYSYPPRSAPAQDHGNGSPQSLRFGEDGGRCGGITGSVITELTNAIQRLTSAVEGSDISSDSQSYSKRGWLDIDDEMP</sequence>
<feature type="compositionally biased region" description="Acidic residues" evidence="1">
    <location>
        <begin position="1"/>
        <end position="11"/>
    </location>
</feature>
<evidence type="ECO:0000313" key="2">
    <source>
        <dbReference type="EMBL" id="KAJ6707053.1"/>
    </source>
</evidence>
<feature type="compositionally biased region" description="Pro residues" evidence="1">
    <location>
        <begin position="26"/>
        <end position="36"/>
    </location>
</feature>
<evidence type="ECO:0000256" key="1">
    <source>
        <dbReference type="SAM" id="MobiDB-lite"/>
    </source>
</evidence>
<evidence type="ECO:0000313" key="3">
    <source>
        <dbReference type="Proteomes" id="UP001151529"/>
    </source>
</evidence>
<keyword evidence="3" id="KW-1185">Reference proteome</keyword>
<accession>A0A9Q0QI04</accession>
<reference evidence="2" key="2">
    <citation type="journal article" date="2023" name="Int. J. Mol. Sci.">
        <title>De Novo Assembly and Annotation of 11 Diverse Shrub Willow (Salix) Genomes Reveals Novel Gene Organization in Sex-Linked Regions.</title>
        <authorList>
            <person name="Hyden B."/>
            <person name="Feng K."/>
            <person name="Yates T.B."/>
            <person name="Jawdy S."/>
            <person name="Cereghino C."/>
            <person name="Smart L.B."/>
            <person name="Muchero W."/>
        </authorList>
    </citation>
    <scope>NUCLEOTIDE SEQUENCE [LARGE SCALE GENOMIC DNA]</scope>
    <source>
        <tissue evidence="2">Shoot tip</tissue>
    </source>
</reference>
<dbReference type="Proteomes" id="UP001151529">
    <property type="component" value="Chromosome 4"/>
</dbReference>
<protein>
    <submittedName>
        <fullName evidence="2">Uncharacterized protein</fullName>
    </submittedName>
</protein>
<organism evidence="2 3">
    <name type="scientific">Salix viminalis</name>
    <name type="common">Common osier</name>
    <name type="synonym">Basket willow</name>
    <dbReference type="NCBI Taxonomy" id="40686"/>
    <lineage>
        <taxon>Eukaryota</taxon>
        <taxon>Viridiplantae</taxon>
        <taxon>Streptophyta</taxon>
        <taxon>Embryophyta</taxon>
        <taxon>Tracheophyta</taxon>
        <taxon>Spermatophyta</taxon>
        <taxon>Magnoliopsida</taxon>
        <taxon>eudicotyledons</taxon>
        <taxon>Gunneridae</taxon>
        <taxon>Pentapetalae</taxon>
        <taxon>rosids</taxon>
        <taxon>fabids</taxon>
        <taxon>Malpighiales</taxon>
        <taxon>Salicaceae</taxon>
        <taxon>Saliceae</taxon>
        <taxon>Salix</taxon>
    </lineage>
</organism>
<feature type="compositionally biased region" description="Low complexity" evidence="1">
    <location>
        <begin position="84"/>
        <end position="94"/>
    </location>
</feature>
<dbReference type="AlphaFoldDB" id="A0A9Q0QI04"/>
<name>A0A9Q0QI04_SALVM</name>
<reference evidence="2" key="1">
    <citation type="submission" date="2022-11" db="EMBL/GenBank/DDBJ databases">
        <authorList>
            <person name="Hyden B.L."/>
            <person name="Feng K."/>
            <person name="Yates T."/>
            <person name="Jawdy S."/>
            <person name="Smart L.B."/>
            <person name="Muchero W."/>
        </authorList>
    </citation>
    <scope>NUCLEOTIDE SEQUENCE</scope>
    <source>
        <tissue evidence="2">Shoot tip</tissue>
    </source>
</reference>
<comment type="caution">
    <text evidence="2">The sequence shown here is derived from an EMBL/GenBank/DDBJ whole genome shotgun (WGS) entry which is preliminary data.</text>
</comment>
<proteinExistence type="predicted"/>